<proteinExistence type="predicted"/>
<sequence>GIMKRIKAKGIEVVVYEPVLDEETFFGSTVMKDLEKFKQECDVIISNRMTDDLIDVKNKVYTRDLFGND</sequence>
<name>A0A3L9LZL2_9FLAO</name>
<dbReference type="AlphaFoldDB" id="A0A3L9LZL2"/>
<evidence type="ECO:0000313" key="2">
    <source>
        <dbReference type="Proteomes" id="UP000275348"/>
    </source>
</evidence>
<gene>
    <name evidence="1" type="ORF">EAH69_13815</name>
</gene>
<reference evidence="1 2" key="1">
    <citation type="submission" date="2018-10" db="EMBL/GenBank/DDBJ databases">
        <authorList>
            <person name="Chen X."/>
        </authorList>
    </citation>
    <scope>NUCLEOTIDE SEQUENCE [LARGE SCALE GENOMIC DNA]</scope>
    <source>
        <strain evidence="1 2">YIM 102668</strain>
    </source>
</reference>
<dbReference type="EMBL" id="RDOJ01000042">
    <property type="protein sequence ID" value="RLZ06360.1"/>
    <property type="molecule type" value="Genomic_DNA"/>
</dbReference>
<evidence type="ECO:0000313" key="1">
    <source>
        <dbReference type="EMBL" id="RLZ06360.1"/>
    </source>
</evidence>
<feature type="non-terminal residue" evidence="1">
    <location>
        <position position="1"/>
    </location>
</feature>
<dbReference type="Proteomes" id="UP000275348">
    <property type="component" value="Unassembled WGS sequence"/>
</dbReference>
<dbReference type="Gene3D" id="3.40.50.720">
    <property type="entry name" value="NAD(P)-binding Rossmann-like Domain"/>
    <property type="match status" value="1"/>
</dbReference>
<keyword evidence="2" id="KW-1185">Reference proteome</keyword>
<accession>A0A3L9LZL2</accession>
<organism evidence="1 2">
    <name type="scientific">Faecalibacter macacae</name>
    <dbReference type="NCBI Taxonomy" id="1859289"/>
    <lineage>
        <taxon>Bacteria</taxon>
        <taxon>Pseudomonadati</taxon>
        <taxon>Bacteroidota</taxon>
        <taxon>Flavobacteriia</taxon>
        <taxon>Flavobacteriales</taxon>
        <taxon>Weeksellaceae</taxon>
        <taxon>Faecalibacter</taxon>
    </lineage>
</organism>
<dbReference type="SUPFAM" id="SSF52413">
    <property type="entry name" value="UDP-glucose/GDP-mannose dehydrogenase C-terminal domain"/>
    <property type="match status" value="1"/>
</dbReference>
<comment type="caution">
    <text evidence="1">The sequence shown here is derived from an EMBL/GenBank/DDBJ whole genome shotgun (WGS) entry which is preliminary data.</text>
</comment>
<dbReference type="InterPro" id="IPR036220">
    <property type="entry name" value="UDP-Glc/GDP-Man_DH_C_sf"/>
</dbReference>
<protein>
    <submittedName>
        <fullName evidence="1">UDP-glucose 6-dehydrogenase</fullName>
    </submittedName>
</protein>